<dbReference type="SMART" id="SM00354">
    <property type="entry name" value="HTH_LACI"/>
    <property type="match status" value="1"/>
</dbReference>
<dbReference type="PANTHER" id="PTHR30146:SF24">
    <property type="entry name" value="XYLOSE OPERON REGULATORY PROTEIN"/>
    <property type="match status" value="1"/>
</dbReference>
<dbReference type="GO" id="GO:0003700">
    <property type="term" value="F:DNA-binding transcription factor activity"/>
    <property type="evidence" value="ECO:0007669"/>
    <property type="project" value="TreeGrafter"/>
</dbReference>
<dbReference type="Gene3D" id="3.40.50.2300">
    <property type="match status" value="2"/>
</dbReference>
<dbReference type="EMBL" id="QEKH01000040">
    <property type="protein sequence ID" value="PVY35611.1"/>
    <property type="molecule type" value="Genomic_DNA"/>
</dbReference>
<dbReference type="PROSITE" id="PS50932">
    <property type="entry name" value="HTH_LACI_2"/>
    <property type="match status" value="1"/>
</dbReference>
<gene>
    <name evidence="5" type="ORF">C8D82_14018</name>
</gene>
<dbReference type="InterPro" id="IPR046335">
    <property type="entry name" value="LacI/GalR-like_sensor"/>
</dbReference>
<protein>
    <submittedName>
        <fullName evidence="5">LacI family transcriptional regulator</fullName>
    </submittedName>
</protein>
<dbReference type="CDD" id="cd01392">
    <property type="entry name" value="HTH_LacI"/>
    <property type="match status" value="1"/>
</dbReference>
<sequence>MQRKQQVTLQEIGRAAGVSAPTVSRVLNRHPGVSGEVRSRVMEAIEALGYDAEPILRKAAVISNAQMHERRIEIVMFPLPEQNDIFKLSYFNEIYEGCLSVLNQSGTARASLLTWERSWQGTADLPETVLKRFRKADGLLLIGSSFPQAVRELKRLNKAIVAIGMGTASDSLDYVSHNDFQAGQVLADYLIDRGCVEIGFFSGSRHSECFTARLNGVMVQALHRLGEKSFSCRYADSTDNKDVMETLAAWLDSGKCPRTLVFSHFVAAYVFYNLLVHRGLKPDRYNIATFDAESDFIPGMEFTSMETFPRQLGFKAAGRVLQLIARPPEAEMPQSILVPCRLKPGNTVRAVPEKRETTGNIS</sequence>
<evidence type="ECO:0000259" key="4">
    <source>
        <dbReference type="PROSITE" id="PS50932"/>
    </source>
</evidence>
<dbReference type="Proteomes" id="UP000245959">
    <property type="component" value="Unassembled WGS sequence"/>
</dbReference>
<dbReference type="InterPro" id="IPR000843">
    <property type="entry name" value="HTH_LacI"/>
</dbReference>
<dbReference type="GeneID" id="78296941"/>
<evidence type="ECO:0000256" key="3">
    <source>
        <dbReference type="ARBA" id="ARBA00023163"/>
    </source>
</evidence>
<dbReference type="SUPFAM" id="SSF53822">
    <property type="entry name" value="Periplasmic binding protein-like I"/>
    <property type="match status" value="1"/>
</dbReference>
<dbReference type="GO" id="GO:0000976">
    <property type="term" value="F:transcription cis-regulatory region binding"/>
    <property type="evidence" value="ECO:0007669"/>
    <property type="project" value="TreeGrafter"/>
</dbReference>
<dbReference type="Gene3D" id="1.10.260.40">
    <property type="entry name" value="lambda repressor-like DNA-binding domains"/>
    <property type="match status" value="1"/>
</dbReference>
<keyword evidence="3" id="KW-0804">Transcription</keyword>
<feature type="domain" description="HTH lacI-type" evidence="4">
    <location>
        <begin position="7"/>
        <end position="61"/>
    </location>
</feature>
<dbReference type="OrthoDB" id="9788209at2"/>
<accession>A0A2U1AGV4</accession>
<dbReference type="CDD" id="cd06267">
    <property type="entry name" value="PBP1_LacI_sugar_binding-like"/>
    <property type="match status" value="1"/>
</dbReference>
<keyword evidence="6" id="KW-1185">Reference proteome</keyword>
<evidence type="ECO:0000256" key="2">
    <source>
        <dbReference type="ARBA" id="ARBA00023125"/>
    </source>
</evidence>
<dbReference type="Pfam" id="PF00356">
    <property type="entry name" value="LacI"/>
    <property type="match status" value="1"/>
</dbReference>
<dbReference type="Pfam" id="PF13377">
    <property type="entry name" value="Peripla_BP_3"/>
    <property type="match status" value="1"/>
</dbReference>
<proteinExistence type="predicted"/>
<comment type="caution">
    <text evidence="5">The sequence shown here is derived from an EMBL/GenBank/DDBJ whole genome shotgun (WGS) entry which is preliminary data.</text>
</comment>
<keyword evidence="1" id="KW-0805">Transcription regulation</keyword>
<reference evidence="5 6" key="1">
    <citation type="submission" date="2018-04" db="EMBL/GenBank/DDBJ databases">
        <title>Genomic Encyclopedia of Type Strains, Phase IV (KMG-IV): sequencing the most valuable type-strain genomes for metagenomic binning, comparative biology and taxonomic classification.</title>
        <authorList>
            <person name="Goeker M."/>
        </authorList>
    </citation>
    <scope>NUCLEOTIDE SEQUENCE [LARGE SCALE GENOMIC DNA]</scope>
    <source>
        <strain evidence="5 6">DSM 14823</strain>
    </source>
</reference>
<keyword evidence="2" id="KW-0238">DNA-binding</keyword>
<evidence type="ECO:0000256" key="1">
    <source>
        <dbReference type="ARBA" id="ARBA00023015"/>
    </source>
</evidence>
<organism evidence="5 6">
    <name type="scientific">Victivallis vadensis</name>
    <dbReference type="NCBI Taxonomy" id="172901"/>
    <lineage>
        <taxon>Bacteria</taxon>
        <taxon>Pseudomonadati</taxon>
        <taxon>Lentisphaerota</taxon>
        <taxon>Lentisphaeria</taxon>
        <taxon>Victivallales</taxon>
        <taxon>Victivallaceae</taxon>
        <taxon>Victivallis</taxon>
    </lineage>
</organism>
<name>A0A2U1AGV4_9BACT</name>
<dbReference type="InterPro" id="IPR028082">
    <property type="entry name" value="Peripla_BP_I"/>
</dbReference>
<evidence type="ECO:0000313" key="5">
    <source>
        <dbReference type="EMBL" id="PVY35611.1"/>
    </source>
</evidence>
<dbReference type="RefSeq" id="WP_116885673.1">
    <property type="nucleotide sequence ID" value="NZ_CABMMC010000023.1"/>
</dbReference>
<evidence type="ECO:0000313" key="6">
    <source>
        <dbReference type="Proteomes" id="UP000245959"/>
    </source>
</evidence>
<dbReference type="InterPro" id="IPR010982">
    <property type="entry name" value="Lambda_DNA-bd_dom_sf"/>
</dbReference>
<dbReference type="AlphaFoldDB" id="A0A2U1AGV4"/>
<dbReference type="PANTHER" id="PTHR30146">
    <property type="entry name" value="LACI-RELATED TRANSCRIPTIONAL REPRESSOR"/>
    <property type="match status" value="1"/>
</dbReference>
<dbReference type="SUPFAM" id="SSF47413">
    <property type="entry name" value="lambda repressor-like DNA-binding domains"/>
    <property type="match status" value="1"/>
</dbReference>